<protein>
    <submittedName>
        <fullName evidence="3">Uncharacterized protein</fullName>
    </submittedName>
</protein>
<feature type="compositionally biased region" description="Low complexity" evidence="1">
    <location>
        <begin position="260"/>
        <end position="286"/>
    </location>
</feature>
<name>A0A4R4P335_9ACTN</name>
<gene>
    <name evidence="3" type="ORF">E1284_16190</name>
</gene>
<sequence length="286" mass="30562">MPSKLLGLRTVAGRVRALAALVLVALAVLLTVTLMGVGDAREGLRALGHREGPMVVATSDMYLALGAMDAQVTNVLLTGGEDGWLCDPEQGCERYAYDIRREDAQRAALQAALLAREDPERLRTVQAVLDGLHAYDQNVQAAMESGRRRDGPVGALPPEGVRRYRAATDLMTRNLLPKAYNLTLDGAADVDTAYRDERAAVRAGRFRVLGAGVALLAALAGLQVYLAATRRGAGHRRPGRGRGVAAPVGVPLRPRDGSRTCSTPPAACSPSPRRPSSPGRPCWSWW</sequence>
<accession>A0A4R4P335</accession>
<keyword evidence="2" id="KW-1133">Transmembrane helix</keyword>
<comment type="caution">
    <text evidence="3">The sequence shown here is derived from an EMBL/GenBank/DDBJ whole genome shotgun (WGS) entry which is preliminary data.</text>
</comment>
<keyword evidence="2" id="KW-0812">Transmembrane</keyword>
<evidence type="ECO:0000313" key="3">
    <source>
        <dbReference type="EMBL" id="TDC15143.1"/>
    </source>
</evidence>
<keyword evidence="4" id="KW-1185">Reference proteome</keyword>
<dbReference type="EMBL" id="SMJW01000071">
    <property type="protein sequence ID" value="TDC15143.1"/>
    <property type="molecule type" value="Genomic_DNA"/>
</dbReference>
<evidence type="ECO:0000313" key="4">
    <source>
        <dbReference type="Proteomes" id="UP000295431"/>
    </source>
</evidence>
<dbReference type="AlphaFoldDB" id="A0A4R4P335"/>
<evidence type="ECO:0000256" key="1">
    <source>
        <dbReference type="SAM" id="MobiDB-lite"/>
    </source>
</evidence>
<dbReference type="RefSeq" id="WP_131939918.1">
    <property type="nucleotide sequence ID" value="NZ_BAAAMX010000045.1"/>
</dbReference>
<feature type="region of interest" description="Disordered" evidence="1">
    <location>
        <begin position="231"/>
        <end position="286"/>
    </location>
</feature>
<organism evidence="3 4">
    <name type="scientific">Actinomadura bangladeshensis</name>
    <dbReference type="NCBI Taxonomy" id="453573"/>
    <lineage>
        <taxon>Bacteria</taxon>
        <taxon>Bacillati</taxon>
        <taxon>Actinomycetota</taxon>
        <taxon>Actinomycetes</taxon>
        <taxon>Streptosporangiales</taxon>
        <taxon>Thermomonosporaceae</taxon>
        <taxon>Actinomadura</taxon>
    </lineage>
</organism>
<proteinExistence type="predicted"/>
<reference evidence="3 4" key="1">
    <citation type="submission" date="2019-03" db="EMBL/GenBank/DDBJ databases">
        <title>Draft genome sequences of novel Actinobacteria.</title>
        <authorList>
            <person name="Sahin N."/>
            <person name="Ay H."/>
            <person name="Saygin H."/>
        </authorList>
    </citation>
    <scope>NUCLEOTIDE SEQUENCE [LARGE SCALE GENOMIC DNA]</scope>
    <source>
        <strain evidence="3 4">DSM 45347</strain>
    </source>
</reference>
<evidence type="ECO:0000256" key="2">
    <source>
        <dbReference type="SAM" id="Phobius"/>
    </source>
</evidence>
<feature type="transmembrane region" description="Helical" evidence="2">
    <location>
        <begin position="208"/>
        <end position="228"/>
    </location>
</feature>
<keyword evidence="2" id="KW-0472">Membrane</keyword>
<dbReference type="OrthoDB" id="569023at2"/>
<dbReference type="Proteomes" id="UP000295431">
    <property type="component" value="Unassembled WGS sequence"/>
</dbReference>